<name>A0ABY5MXT3_9SPHN</name>
<feature type="chain" id="PRO_5047233627" description="DUF3617 family protein" evidence="1">
    <location>
        <begin position="21"/>
        <end position="134"/>
    </location>
</feature>
<reference evidence="2 3" key="1">
    <citation type="submission" date="2022-05" db="EMBL/GenBank/DDBJ databases">
        <title>S8-45 Sphingomonas ultraviolaceadurans.</title>
        <authorList>
            <person name="Liu Y."/>
        </authorList>
    </citation>
    <scope>NUCLEOTIDE SEQUENCE [LARGE SCALE GENOMIC DNA]</scope>
    <source>
        <strain evidence="2 3">S8-45</strain>
    </source>
</reference>
<dbReference type="Proteomes" id="UP000831921">
    <property type="component" value="Chromosome"/>
</dbReference>
<evidence type="ECO:0000313" key="3">
    <source>
        <dbReference type="Proteomes" id="UP000831921"/>
    </source>
</evidence>
<sequence>MSRVAPFMLLAALAGGFAEAARAPSVLPGVEPGLWEVSRDATGRGARRGCLPDMELLATYAHAGDRCKRTILANSPRRLLMTLDCGPGDFGRSEITVTTPRSLKLSTQGFHRGEPYDLSIYARRVGECPISGRR</sequence>
<dbReference type="EMBL" id="CP097253">
    <property type="protein sequence ID" value="UUR09260.1"/>
    <property type="molecule type" value="Genomic_DNA"/>
</dbReference>
<protein>
    <recommendedName>
        <fullName evidence="4">DUF3617 family protein</fullName>
    </recommendedName>
</protein>
<organism evidence="2 3">
    <name type="scientific">Sphingomonas glaciei</name>
    <dbReference type="NCBI Taxonomy" id="2938948"/>
    <lineage>
        <taxon>Bacteria</taxon>
        <taxon>Pseudomonadati</taxon>
        <taxon>Pseudomonadota</taxon>
        <taxon>Alphaproteobacteria</taxon>
        <taxon>Sphingomonadales</taxon>
        <taxon>Sphingomonadaceae</taxon>
        <taxon>Sphingomonas</taxon>
    </lineage>
</organism>
<evidence type="ECO:0008006" key="4">
    <source>
        <dbReference type="Google" id="ProtNLM"/>
    </source>
</evidence>
<keyword evidence="3" id="KW-1185">Reference proteome</keyword>
<evidence type="ECO:0000313" key="2">
    <source>
        <dbReference type="EMBL" id="UUR09260.1"/>
    </source>
</evidence>
<feature type="signal peptide" evidence="1">
    <location>
        <begin position="1"/>
        <end position="20"/>
    </location>
</feature>
<dbReference type="RefSeq" id="WP_249505029.1">
    <property type="nucleotide sequence ID" value="NZ_CP097253.1"/>
</dbReference>
<evidence type="ECO:0000256" key="1">
    <source>
        <dbReference type="SAM" id="SignalP"/>
    </source>
</evidence>
<dbReference type="Pfam" id="PF12276">
    <property type="entry name" value="DUF3617"/>
    <property type="match status" value="1"/>
</dbReference>
<keyword evidence="1" id="KW-0732">Signal</keyword>
<proteinExistence type="predicted"/>
<gene>
    <name evidence="2" type="ORF">M1K48_06530</name>
</gene>
<dbReference type="InterPro" id="IPR022061">
    <property type="entry name" value="DUF3617"/>
</dbReference>
<accession>A0ABY5MXT3</accession>